<reference evidence="2" key="1">
    <citation type="submission" date="2022-11" db="UniProtKB">
        <authorList>
            <consortium name="WormBaseParasite"/>
        </authorList>
    </citation>
    <scope>IDENTIFICATION</scope>
</reference>
<dbReference type="WBParaSite" id="nRc.2.0.1.t28851-RA">
    <property type="protein sequence ID" value="nRc.2.0.1.t28851-RA"/>
    <property type="gene ID" value="nRc.2.0.1.g28851"/>
</dbReference>
<name>A0A915JRK3_ROMCU</name>
<sequence length="116" mass="13711">MQCKPHCSFVFILKYRPKIMVKFKNRYVLIKVNPDETYYSKASKILEKSDEKEGEEDAEKISWINTVGKSKTWATLHLLQSFGKLTPGLAKSEKESALQIYRQLRAKMKRRYDNYK</sequence>
<evidence type="ECO:0000313" key="1">
    <source>
        <dbReference type="Proteomes" id="UP000887565"/>
    </source>
</evidence>
<dbReference type="AlphaFoldDB" id="A0A915JRK3"/>
<accession>A0A915JRK3</accession>
<organism evidence="1 2">
    <name type="scientific">Romanomermis culicivorax</name>
    <name type="common">Nematode worm</name>
    <dbReference type="NCBI Taxonomy" id="13658"/>
    <lineage>
        <taxon>Eukaryota</taxon>
        <taxon>Metazoa</taxon>
        <taxon>Ecdysozoa</taxon>
        <taxon>Nematoda</taxon>
        <taxon>Enoplea</taxon>
        <taxon>Dorylaimia</taxon>
        <taxon>Mermithida</taxon>
        <taxon>Mermithoidea</taxon>
        <taxon>Mermithidae</taxon>
        <taxon>Romanomermis</taxon>
    </lineage>
</organism>
<keyword evidence="1" id="KW-1185">Reference proteome</keyword>
<proteinExistence type="predicted"/>
<dbReference type="Proteomes" id="UP000887565">
    <property type="component" value="Unplaced"/>
</dbReference>
<evidence type="ECO:0000313" key="2">
    <source>
        <dbReference type="WBParaSite" id="nRc.2.0.1.t28851-RA"/>
    </source>
</evidence>
<protein>
    <submittedName>
        <fullName evidence="2">Uncharacterized protein</fullName>
    </submittedName>
</protein>